<keyword evidence="1" id="KW-1133">Transmembrane helix</keyword>
<evidence type="ECO:0000256" key="1">
    <source>
        <dbReference type="SAM" id="Phobius"/>
    </source>
</evidence>
<sequence>MIFKILFLILAHSLIAQQISKENEIEPCNEEIREHIAIINELTNVAEKTTRIGTIYDYIKKYFLKNKIQYIEHSLQEIGFIGYSQKTIYSRVKGMGKTSYNIIVPIEIQYDLKNNLAIAIVITLLNNLKTQKIENSLNIYFIEDDSHKQISTISSRLLLNNNVLEKNTSTIYLMLNADKENNPIEFKNQSNIINSKTNLSFLEMLVKTFESNKVNFNVSKINDKNINEIYNLYLEEEIPILIMNNNKEISLLKYFKHNNLCDIYKSIENIIKTERNLQNENDLHYVIINTPFKKWIINESTLLILIYAVYNLIILMFIRRFTKASIIIRKVQDNYYKIIRLFFILFLSTYISVLVTNKIFTEYENFIDYSIINPIYLVNFFLILFNFNLLSYFTYNFKMYLNFRELKYLAIAISGIELIMLLYIKIEFILMIILKTILILFIPNKKRFIKKIIIILIWTINFILITSIQTTSLISKPIALSYFISISLFSPILVNMIEHLKNKTTIMKQEFKKSEKIESIIFFLIIAILIISNNMSSISTMKITQIISFPEKTNKISIEYLKENRNAIQIATKDFNLNLDKNEKQISREIKIQKDLINISFQKINVAERTIYGIKISTKNTAKQINLFLKNASEFIIYQSNVPYKIASNNAIFTVNNIKSNTINIAFTVKSQEDIRYDAFVYFDTNKNYVKIYDKGTKKEDKNIKIDYSYSIKYSGTLPKAEKYDRNEFFKLQDDREIENLKNLDLV</sequence>
<feature type="transmembrane region" description="Helical" evidence="1">
    <location>
        <begin position="428"/>
        <end position="445"/>
    </location>
</feature>
<feature type="transmembrane region" description="Helical" evidence="1">
    <location>
        <begin position="295"/>
        <end position="318"/>
    </location>
</feature>
<dbReference type="RefSeq" id="WP_108728988.1">
    <property type="nucleotide sequence ID" value="NZ_CP025785.1"/>
</dbReference>
<feature type="transmembrane region" description="Helical" evidence="1">
    <location>
        <begin position="375"/>
        <end position="394"/>
    </location>
</feature>
<dbReference type="Proteomes" id="UP000244655">
    <property type="component" value="Chromosome"/>
</dbReference>
<evidence type="ECO:0000313" key="3">
    <source>
        <dbReference type="Proteomes" id="UP000244655"/>
    </source>
</evidence>
<keyword evidence="3" id="KW-1185">Reference proteome</keyword>
<organism evidence="2 3">
    <name type="scientific">Candidatus Borreliella tachyglossi</name>
    <dbReference type="NCBI Taxonomy" id="1964448"/>
    <lineage>
        <taxon>Bacteria</taxon>
        <taxon>Pseudomonadati</taxon>
        <taxon>Spirochaetota</taxon>
        <taxon>Spirochaetia</taxon>
        <taxon>Spirochaetales</taxon>
        <taxon>Borreliaceae</taxon>
        <taxon>Borreliella</taxon>
    </lineage>
</organism>
<evidence type="ECO:0000313" key="2">
    <source>
        <dbReference type="EMBL" id="AWG42589.1"/>
    </source>
</evidence>
<proteinExistence type="predicted"/>
<reference evidence="2 3" key="1">
    <citation type="submission" date="2018-01" db="EMBL/GenBank/DDBJ databases">
        <title>Genome sequence of Borrelia tachyglossi.</title>
        <authorList>
            <person name="Gofton A.W."/>
        </authorList>
    </citation>
    <scope>NUCLEOTIDE SEQUENCE [LARGE SCALE GENOMIC DNA]</scope>
    <source>
        <strain evidence="2 3">Bc-F10-1268</strain>
    </source>
</reference>
<dbReference type="EMBL" id="CP025785">
    <property type="protein sequence ID" value="AWG42589.1"/>
    <property type="molecule type" value="Genomic_DNA"/>
</dbReference>
<name>A0A2S1LWA5_9SPIR</name>
<feature type="transmembrane region" description="Helical" evidence="1">
    <location>
        <begin position="452"/>
        <end position="472"/>
    </location>
</feature>
<gene>
    <name evidence="2" type="ORF">CR532_00995</name>
</gene>
<keyword evidence="1" id="KW-0812">Transmembrane</keyword>
<feature type="transmembrane region" description="Helical" evidence="1">
    <location>
        <begin position="478"/>
        <end position="497"/>
    </location>
</feature>
<feature type="transmembrane region" description="Helical" evidence="1">
    <location>
        <begin position="338"/>
        <end position="355"/>
    </location>
</feature>
<accession>A0A2S1LWA5</accession>
<protein>
    <submittedName>
        <fullName evidence="2">Uncharacterized protein</fullName>
    </submittedName>
</protein>
<keyword evidence="1" id="KW-0472">Membrane</keyword>
<feature type="transmembrane region" description="Helical" evidence="1">
    <location>
        <begin position="406"/>
        <end position="422"/>
    </location>
</feature>
<dbReference type="OrthoDB" id="350104at2"/>
<feature type="transmembrane region" description="Helical" evidence="1">
    <location>
        <begin position="517"/>
        <end position="535"/>
    </location>
</feature>
<dbReference type="AlphaFoldDB" id="A0A2S1LWA5"/>